<sequence length="278" mass="32791">MVILWDTVHDNFITNTYNCEIMPAIYQNVFIAMGPTLKIINRFLYTNLIQPAINNGYHKNDSGFYLESFDDKIISHSILDEFLNLGGTPPFEVRNVAGWKKITEQLKQRYILYCNDVCDQLNDEFYEEKDKRFDDHLKKWEWFKSPYPMDKDHPGKMTIYAQRRDGRVESDPSSFQPPTKRKLRCVLSDSDENLIDHIERNAMHYGAFLRYKSSYNNPKEAVEYAGTKVKTKEYPYGTTLGEFLVGRRLLRLFNLSMVYPPKDWEPPSPEKGRKWLNI</sequence>
<dbReference type="EMBL" id="OY731405">
    <property type="protein sequence ID" value="CAJ1972168.1"/>
    <property type="molecule type" value="Genomic_DNA"/>
</dbReference>
<evidence type="ECO:0000313" key="1">
    <source>
        <dbReference type="EMBL" id="CAJ1972168.1"/>
    </source>
</evidence>
<proteinExistence type="predicted"/>
<dbReference type="Proteomes" id="UP001189624">
    <property type="component" value="Chromosome 8"/>
</dbReference>
<reference evidence="1" key="1">
    <citation type="submission" date="2023-10" db="EMBL/GenBank/DDBJ databases">
        <authorList>
            <person name="Domelevo Entfellner J.-B."/>
        </authorList>
    </citation>
    <scope>NUCLEOTIDE SEQUENCE</scope>
</reference>
<keyword evidence="2" id="KW-1185">Reference proteome</keyword>
<organism evidence="1 2">
    <name type="scientific">Sphenostylis stenocarpa</name>
    <dbReference type="NCBI Taxonomy" id="92480"/>
    <lineage>
        <taxon>Eukaryota</taxon>
        <taxon>Viridiplantae</taxon>
        <taxon>Streptophyta</taxon>
        <taxon>Embryophyta</taxon>
        <taxon>Tracheophyta</taxon>
        <taxon>Spermatophyta</taxon>
        <taxon>Magnoliopsida</taxon>
        <taxon>eudicotyledons</taxon>
        <taxon>Gunneridae</taxon>
        <taxon>Pentapetalae</taxon>
        <taxon>rosids</taxon>
        <taxon>fabids</taxon>
        <taxon>Fabales</taxon>
        <taxon>Fabaceae</taxon>
        <taxon>Papilionoideae</taxon>
        <taxon>50 kb inversion clade</taxon>
        <taxon>NPAAA clade</taxon>
        <taxon>indigoferoid/millettioid clade</taxon>
        <taxon>Phaseoleae</taxon>
        <taxon>Sphenostylis</taxon>
    </lineage>
</organism>
<name>A0AA86T0P5_9FABA</name>
<dbReference type="Gramene" id="rna-AYBTSS11_LOCUS24217">
    <property type="protein sequence ID" value="CAJ1972168.1"/>
    <property type="gene ID" value="gene-AYBTSS11_LOCUS24217"/>
</dbReference>
<protein>
    <submittedName>
        <fullName evidence="1">Uncharacterized protein</fullName>
    </submittedName>
</protein>
<evidence type="ECO:0000313" key="2">
    <source>
        <dbReference type="Proteomes" id="UP001189624"/>
    </source>
</evidence>
<gene>
    <name evidence="1" type="ORF">AYBTSS11_LOCUS24217</name>
</gene>
<accession>A0AA86T0P5</accession>
<dbReference type="AlphaFoldDB" id="A0AA86T0P5"/>